<organism evidence="1 2">
    <name type="scientific">Pyxicephalus adspersus</name>
    <name type="common">African bullfrog</name>
    <dbReference type="NCBI Taxonomy" id="30357"/>
    <lineage>
        <taxon>Eukaryota</taxon>
        <taxon>Metazoa</taxon>
        <taxon>Chordata</taxon>
        <taxon>Craniata</taxon>
        <taxon>Vertebrata</taxon>
        <taxon>Euteleostomi</taxon>
        <taxon>Amphibia</taxon>
        <taxon>Batrachia</taxon>
        <taxon>Anura</taxon>
        <taxon>Neobatrachia</taxon>
        <taxon>Ranoidea</taxon>
        <taxon>Pyxicephalidae</taxon>
        <taxon>Pyxicephalinae</taxon>
        <taxon>Pyxicephalus</taxon>
    </lineage>
</organism>
<protein>
    <submittedName>
        <fullName evidence="1">Uncharacterized protein</fullName>
    </submittedName>
</protein>
<evidence type="ECO:0000313" key="1">
    <source>
        <dbReference type="EMBL" id="DBA16207.1"/>
    </source>
</evidence>
<reference evidence="1" key="1">
    <citation type="thesis" date="2020" institute="ProQuest LLC" country="789 East Eisenhower Parkway, Ann Arbor, MI, USA">
        <title>Comparative Genomics and Chromosome Evolution.</title>
        <authorList>
            <person name="Mudd A.B."/>
        </authorList>
    </citation>
    <scope>NUCLEOTIDE SEQUENCE</scope>
    <source>
        <strain evidence="1">1538</strain>
        <tissue evidence="1">Blood</tissue>
    </source>
</reference>
<dbReference type="Proteomes" id="UP001181693">
    <property type="component" value="Unassembled WGS sequence"/>
</dbReference>
<accession>A0AAV2ZXK8</accession>
<keyword evidence="2" id="KW-1185">Reference proteome</keyword>
<dbReference type="AlphaFoldDB" id="A0AAV2ZXK8"/>
<proteinExistence type="predicted"/>
<name>A0AAV2ZXK8_PYXAD</name>
<sequence length="101" mass="12061">MHGNVLKCFMLYSCREQSQNYKSFLTQVFMSRTSFHWEYIHSPTRAPRNPQYFLVLQFPPRIRDMVPEQPFPGHELYHVNVDEKSCLSSDTERHKASVDEH</sequence>
<comment type="caution">
    <text evidence="1">The sequence shown here is derived from an EMBL/GenBank/DDBJ whole genome shotgun (WGS) entry which is preliminary data.</text>
</comment>
<dbReference type="EMBL" id="DYDO01000011">
    <property type="protein sequence ID" value="DBA16207.1"/>
    <property type="molecule type" value="Genomic_DNA"/>
</dbReference>
<gene>
    <name evidence="1" type="ORF">GDO54_003625</name>
</gene>
<evidence type="ECO:0000313" key="2">
    <source>
        <dbReference type="Proteomes" id="UP001181693"/>
    </source>
</evidence>